<evidence type="ECO:0000256" key="1">
    <source>
        <dbReference type="ARBA" id="ARBA00022614"/>
    </source>
</evidence>
<evidence type="ECO:0000256" key="2">
    <source>
        <dbReference type="ARBA" id="ARBA00022737"/>
    </source>
</evidence>
<proteinExistence type="predicted"/>
<evidence type="ECO:0000256" key="3">
    <source>
        <dbReference type="SAM" id="MobiDB-lite"/>
    </source>
</evidence>
<dbReference type="SUPFAM" id="SSF52058">
    <property type="entry name" value="L domain-like"/>
    <property type="match status" value="1"/>
</dbReference>
<keyword evidence="2" id="KW-0677">Repeat</keyword>
<sequence length="309" mass="34486">MSSGKLNLNNHLKNGEIDLSLSEIKEVPVKELAQYKSKASSIDLSNNKISNIGKNFPVSLTHIVKLNLSKNLLKSLPDNFGELINLKHLDLYNNKIQTLPLSFGNLKKLEWLDVKGNPLAPKVAQITGPCSNKKECEAAAKNTVKIYAAMLKDVENEKKALLAQQKKKEKEDKAAAQNKQEDKSSKKNKNKENNKSSANTNLAPSPKTEKSKQKSQPQQNGKQQQTQKSKQKNSKNDKKDQAKPKSFLGKVFGFISSLFKIIFVSTIVSVGAIFVLSLLDEDKFKILMEHIRVGSQNYVSRDLQNSIIK</sequence>
<dbReference type="AlphaFoldDB" id="A0A3Q0ILI9"/>
<keyword evidence="4" id="KW-1133">Transmembrane helix</keyword>
<dbReference type="InterPro" id="IPR050216">
    <property type="entry name" value="LRR_domain-containing"/>
</dbReference>
<gene>
    <name evidence="6" type="primary">LOC103506234</name>
</gene>
<name>A0A3Q0ILI9_DIACI</name>
<feature type="compositionally biased region" description="Low complexity" evidence="3">
    <location>
        <begin position="195"/>
        <end position="206"/>
    </location>
</feature>
<dbReference type="InterPro" id="IPR003591">
    <property type="entry name" value="Leu-rich_rpt_typical-subtyp"/>
</dbReference>
<evidence type="ECO:0000313" key="6">
    <source>
        <dbReference type="RefSeq" id="XP_026677156.1"/>
    </source>
</evidence>
<keyword evidence="4" id="KW-0812">Transmembrane</keyword>
<dbReference type="PaxDb" id="121845-A0A3Q0ILI9"/>
<evidence type="ECO:0000313" key="5">
    <source>
        <dbReference type="Proteomes" id="UP000079169"/>
    </source>
</evidence>
<organism evidence="5 6">
    <name type="scientific">Diaphorina citri</name>
    <name type="common">Asian citrus psyllid</name>
    <dbReference type="NCBI Taxonomy" id="121845"/>
    <lineage>
        <taxon>Eukaryota</taxon>
        <taxon>Metazoa</taxon>
        <taxon>Ecdysozoa</taxon>
        <taxon>Arthropoda</taxon>
        <taxon>Hexapoda</taxon>
        <taxon>Insecta</taxon>
        <taxon>Pterygota</taxon>
        <taxon>Neoptera</taxon>
        <taxon>Paraneoptera</taxon>
        <taxon>Hemiptera</taxon>
        <taxon>Sternorrhyncha</taxon>
        <taxon>Psylloidea</taxon>
        <taxon>Psyllidae</taxon>
        <taxon>Diaphorininae</taxon>
        <taxon>Diaphorina</taxon>
    </lineage>
</organism>
<dbReference type="STRING" id="121845.A0A3Q0ILI9"/>
<keyword evidence="1" id="KW-0433">Leucine-rich repeat</keyword>
<feature type="transmembrane region" description="Helical" evidence="4">
    <location>
        <begin position="251"/>
        <end position="279"/>
    </location>
</feature>
<dbReference type="InterPro" id="IPR001611">
    <property type="entry name" value="Leu-rich_rpt"/>
</dbReference>
<feature type="region of interest" description="Disordered" evidence="3">
    <location>
        <begin position="162"/>
        <end position="242"/>
    </location>
</feature>
<dbReference type="SMART" id="SM00369">
    <property type="entry name" value="LRR_TYP"/>
    <property type="match status" value="2"/>
</dbReference>
<dbReference type="PANTHER" id="PTHR48051">
    <property type="match status" value="1"/>
</dbReference>
<keyword evidence="5" id="KW-1185">Reference proteome</keyword>
<feature type="compositionally biased region" description="Basic and acidic residues" evidence="3">
    <location>
        <begin position="162"/>
        <end position="194"/>
    </location>
</feature>
<dbReference type="RefSeq" id="XP_026677156.1">
    <property type="nucleotide sequence ID" value="XM_026821355.1"/>
</dbReference>
<accession>A0A3Q0ILI9</accession>
<reference evidence="6" key="1">
    <citation type="submission" date="2025-08" db="UniProtKB">
        <authorList>
            <consortium name="RefSeq"/>
        </authorList>
    </citation>
    <scope>IDENTIFICATION</scope>
</reference>
<dbReference type="InterPro" id="IPR032675">
    <property type="entry name" value="LRR_dom_sf"/>
</dbReference>
<keyword evidence="4" id="KW-0472">Membrane</keyword>
<dbReference type="PANTHER" id="PTHR48051:SF42">
    <property type="entry name" value="LEUCINE-RICH REPEAT-CONTAINING PROTEIN 18-LIKE"/>
    <property type="match status" value="1"/>
</dbReference>
<dbReference type="GO" id="GO:0005737">
    <property type="term" value="C:cytoplasm"/>
    <property type="evidence" value="ECO:0007669"/>
    <property type="project" value="TreeGrafter"/>
</dbReference>
<dbReference type="Proteomes" id="UP000079169">
    <property type="component" value="Unplaced"/>
</dbReference>
<feature type="compositionally biased region" description="Low complexity" evidence="3">
    <location>
        <begin position="214"/>
        <end position="228"/>
    </location>
</feature>
<protein>
    <submittedName>
        <fullName evidence="6">Leucine-rich repeat-containing protein 59</fullName>
    </submittedName>
</protein>
<evidence type="ECO:0000256" key="4">
    <source>
        <dbReference type="SAM" id="Phobius"/>
    </source>
</evidence>
<dbReference type="PROSITE" id="PS51450">
    <property type="entry name" value="LRR"/>
    <property type="match status" value="1"/>
</dbReference>
<dbReference type="Pfam" id="PF13855">
    <property type="entry name" value="LRR_8"/>
    <property type="match status" value="1"/>
</dbReference>
<dbReference type="KEGG" id="dci:103506234"/>
<dbReference type="Gene3D" id="3.80.10.10">
    <property type="entry name" value="Ribonuclease Inhibitor"/>
    <property type="match status" value="1"/>
</dbReference>
<dbReference type="GeneID" id="103506234"/>